<evidence type="ECO:0000313" key="3">
    <source>
        <dbReference type="Proteomes" id="UP001454036"/>
    </source>
</evidence>
<dbReference type="Pfam" id="PF07727">
    <property type="entry name" value="RVT_2"/>
    <property type="match status" value="1"/>
</dbReference>
<dbReference type="PANTHER" id="PTHR37610">
    <property type="entry name" value="CCHC-TYPE DOMAIN-CONTAINING PROTEIN"/>
    <property type="match status" value="1"/>
</dbReference>
<protein>
    <recommendedName>
        <fullName evidence="1">PH domain-containing protein</fullName>
    </recommendedName>
</protein>
<dbReference type="PROSITE" id="PS50003">
    <property type="entry name" value="PH_DOMAIN"/>
    <property type="match status" value="1"/>
</dbReference>
<keyword evidence="3" id="KW-1185">Reference proteome</keyword>
<sequence length="257" mass="29363">MADDADKNKSLYIPTPSRNDNYDEWAKSIRLALLSRRKFGFVNGTIMEPEAPFTMDDWLTIHSILVSWQTIAAMFGPSYEEADWNGVERLKARLVIFSNHQVVGIDYAETFAPVAKMVTVRAFLAIGASKIWELHQMDVHDDFLHEDLNELAYASGEPLSSPESYRQLALLDKAFYFERIALSLSLTVEAEYRSMAFLTCELKWLKDLLLTLGIQHPDAIGVYCDIQLADIFTKPLGIRQFHFLLSKLDIYNPYVPT</sequence>
<evidence type="ECO:0000313" key="2">
    <source>
        <dbReference type="EMBL" id="GAA0147016.1"/>
    </source>
</evidence>
<feature type="domain" description="PH" evidence="1">
    <location>
        <begin position="1"/>
        <end position="34"/>
    </location>
</feature>
<dbReference type="EMBL" id="BAABME010001015">
    <property type="protein sequence ID" value="GAA0147016.1"/>
    <property type="molecule type" value="Genomic_DNA"/>
</dbReference>
<dbReference type="PANTHER" id="PTHR37610:SF101">
    <property type="entry name" value="(RAPE) HYPOTHETICAL PROTEIN"/>
    <property type="match status" value="1"/>
</dbReference>
<evidence type="ECO:0000259" key="1">
    <source>
        <dbReference type="PROSITE" id="PS50003"/>
    </source>
</evidence>
<dbReference type="InterPro" id="IPR029472">
    <property type="entry name" value="Copia-like_N"/>
</dbReference>
<gene>
    <name evidence="2" type="ORF">LIER_06821</name>
</gene>
<dbReference type="Proteomes" id="UP001454036">
    <property type="component" value="Unassembled WGS sequence"/>
</dbReference>
<dbReference type="AlphaFoldDB" id="A0AAV3P6M7"/>
<name>A0AAV3P6M7_LITER</name>
<dbReference type="InterPro" id="IPR001849">
    <property type="entry name" value="PH_domain"/>
</dbReference>
<organism evidence="2 3">
    <name type="scientific">Lithospermum erythrorhizon</name>
    <name type="common">Purple gromwell</name>
    <name type="synonym">Lithospermum officinale var. erythrorhizon</name>
    <dbReference type="NCBI Taxonomy" id="34254"/>
    <lineage>
        <taxon>Eukaryota</taxon>
        <taxon>Viridiplantae</taxon>
        <taxon>Streptophyta</taxon>
        <taxon>Embryophyta</taxon>
        <taxon>Tracheophyta</taxon>
        <taxon>Spermatophyta</taxon>
        <taxon>Magnoliopsida</taxon>
        <taxon>eudicotyledons</taxon>
        <taxon>Gunneridae</taxon>
        <taxon>Pentapetalae</taxon>
        <taxon>asterids</taxon>
        <taxon>lamiids</taxon>
        <taxon>Boraginales</taxon>
        <taxon>Boraginaceae</taxon>
        <taxon>Boraginoideae</taxon>
        <taxon>Lithospermeae</taxon>
        <taxon>Lithospermum</taxon>
    </lineage>
</organism>
<proteinExistence type="predicted"/>
<dbReference type="Pfam" id="PF14244">
    <property type="entry name" value="Retrotran_gag_3"/>
    <property type="match status" value="1"/>
</dbReference>
<reference evidence="2 3" key="1">
    <citation type="submission" date="2024-01" db="EMBL/GenBank/DDBJ databases">
        <title>The complete chloroplast genome sequence of Lithospermum erythrorhizon: insights into the phylogenetic relationship among Boraginaceae species and the maternal lineages of purple gromwells.</title>
        <authorList>
            <person name="Okada T."/>
            <person name="Watanabe K."/>
        </authorList>
    </citation>
    <scope>NUCLEOTIDE SEQUENCE [LARGE SCALE GENOMIC DNA]</scope>
</reference>
<accession>A0AAV3P6M7</accession>
<comment type="caution">
    <text evidence="2">The sequence shown here is derived from an EMBL/GenBank/DDBJ whole genome shotgun (WGS) entry which is preliminary data.</text>
</comment>
<dbReference type="InterPro" id="IPR013103">
    <property type="entry name" value="RVT_2"/>
</dbReference>